<name>A0AAX1TRN5_9FUSO</name>
<protein>
    <recommendedName>
        <fullName evidence="5">Glutathione peroxidase</fullName>
    </recommendedName>
</protein>
<evidence type="ECO:0000256" key="3">
    <source>
        <dbReference type="ARBA" id="ARBA00023002"/>
    </source>
</evidence>
<evidence type="ECO:0000256" key="1">
    <source>
        <dbReference type="ARBA" id="ARBA00006926"/>
    </source>
</evidence>
<dbReference type="PANTHER" id="PTHR11592">
    <property type="entry name" value="GLUTATHIONE PEROXIDASE"/>
    <property type="match status" value="1"/>
</dbReference>
<dbReference type="PROSITE" id="PS51352">
    <property type="entry name" value="THIOREDOXIN_2"/>
    <property type="match status" value="1"/>
</dbReference>
<dbReference type="RefSeq" id="WP_005982603.1">
    <property type="nucleotide sequence ID" value="NZ_BAABXY010000001.1"/>
</dbReference>
<dbReference type="FunFam" id="3.40.30.10:FF:000010">
    <property type="entry name" value="Glutathione peroxidase"/>
    <property type="match status" value="1"/>
</dbReference>
<evidence type="ECO:0000313" key="8">
    <source>
        <dbReference type="Proteomes" id="UP000249008"/>
    </source>
</evidence>
<dbReference type="PANTHER" id="PTHR11592:SF78">
    <property type="entry name" value="GLUTATHIONE PEROXIDASE"/>
    <property type="match status" value="1"/>
</dbReference>
<gene>
    <name evidence="7" type="primary">bsaA</name>
    <name evidence="7" type="ORF">NCTC12112_03341</name>
</gene>
<dbReference type="GeneID" id="78454598"/>
<sequence>MTIYDFKVKNVDGTEETLEKYRGKVLLIVNTATRCGLTSQYEGLEKLYEKYRDKGFEILDFPSNQFLKQAPESSEEIAEFCQLRYGTKFKTFAKIDVNGKDADPLYIYLKDKASEEIKNRETDSFKDKLEKLGQTLLGKEIKWNFTKFLIGKDGEIIGRFSPTVTPDEIDAEVARAILK</sequence>
<dbReference type="PROSITE" id="PS51355">
    <property type="entry name" value="GLUTATHIONE_PEROXID_3"/>
    <property type="match status" value="1"/>
</dbReference>
<dbReference type="InterPro" id="IPR013766">
    <property type="entry name" value="Thioredoxin_domain"/>
</dbReference>
<dbReference type="PRINTS" id="PR01011">
    <property type="entry name" value="GLUTPROXDASE"/>
</dbReference>
<evidence type="ECO:0000256" key="5">
    <source>
        <dbReference type="RuleBase" id="RU000499"/>
    </source>
</evidence>
<dbReference type="EMBL" id="LS483487">
    <property type="protein sequence ID" value="SQJ17348.1"/>
    <property type="molecule type" value="Genomic_DNA"/>
</dbReference>
<dbReference type="PROSITE" id="PS00763">
    <property type="entry name" value="GLUTATHIONE_PEROXID_2"/>
    <property type="match status" value="1"/>
</dbReference>
<evidence type="ECO:0000259" key="6">
    <source>
        <dbReference type="PROSITE" id="PS51352"/>
    </source>
</evidence>
<dbReference type="Proteomes" id="UP000249008">
    <property type="component" value="Chromosome 1"/>
</dbReference>
<dbReference type="SUPFAM" id="SSF52833">
    <property type="entry name" value="Thioredoxin-like"/>
    <property type="match status" value="1"/>
</dbReference>
<feature type="active site" evidence="4">
    <location>
        <position position="35"/>
    </location>
</feature>
<reference evidence="7 8" key="1">
    <citation type="submission" date="2018-06" db="EMBL/GenBank/DDBJ databases">
        <authorList>
            <consortium name="Pathogen Informatics"/>
            <person name="Doyle S."/>
        </authorList>
    </citation>
    <scope>NUCLEOTIDE SEQUENCE [LARGE SCALE GENOMIC DNA]</scope>
    <source>
        <strain evidence="7 8">NCTC12112</strain>
    </source>
</reference>
<dbReference type="AlphaFoldDB" id="A0AAX1TRN5"/>
<dbReference type="PROSITE" id="PS00460">
    <property type="entry name" value="GLUTATHIONE_PEROXID_1"/>
    <property type="match status" value="1"/>
</dbReference>
<dbReference type="GO" id="GO:0034599">
    <property type="term" value="P:cellular response to oxidative stress"/>
    <property type="evidence" value="ECO:0007669"/>
    <property type="project" value="TreeGrafter"/>
</dbReference>
<dbReference type="Pfam" id="PF00255">
    <property type="entry name" value="GSHPx"/>
    <property type="match status" value="1"/>
</dbReference>
<accession>A0AAX1TRN5</accession>
<keyword evidence="2 5" id="KW-0575">Peroxidase</keyword>
<evidence type="ECO:0000256" key="2">
    <source>
        <dbReference type="ARBA" id="ARBA00022559"/>
    </source>
</evidence>
<feature type="domain" description="Thioredoxin" evidence="6">
    <location>
        <begin position="1"/>
        <end position="179"/>
    </location>
</feature>
<keyword evidence="3 5" id="KW-0560">Oxidoreductase</keyword>
<evidence type="ECO:0000313" key="7">
    <source>
        <dbReference type="EMBL" id="SQJ17348.1"/>
    </source>
</evidence>
<dbReference type="CDD" id="cd00340">
    <property type="entry name" value="GSH_Peroxidase"/>
    <property type="match status" value="1"/>
</dbReference>
<organism evidence="7 8">
    <name type="scientific">Fusobacterium ulcerans</name>
    <dbReference type="NCBI Taxonomy" id="861"/>
    <lineage>
        <taxon>Bacteria</taxon>
        <taxon>Fusobacteriati</taxon>
        <taxon>Fusobacteriota</taxon>
        <taxon>Fusobacteriia</taxon>
        <taxon>Fusobacteriales</taxon>
        <taxon>Fusobacteriaceae</taxon>
        <taxon>Fusobacterium</taxon>
    </lineage>
</organism>
<dbReference type="InterPro" id="IPR036249">
    <property type="entry name" value="Thioredoxin-like_sf"/>
</dbReference>
<comment type="similarity">
    <text evidence="1 5">Belongs to the glutathione peroxidase family.</text>
</comment>
<dbReference type="InterPro" id="IPR029760">
    <property type="entry name" value="GPX_CS"/>
</dbReference>
<dbReference type="InterPro" id="IPR029759">
    <property type="entry name" value="GPX_AS"/>
</dbReference>
<dbReference type="KEGG" id="ful:C4N20_07245"/>
<evidence type="ECO:0000256" key="4">
    <source>
        <dbReference type="PIRSR" id="PIRSR000303-1"/>
    </source>
</evidence>
<dbReference type="InterPro" id="IPR000889">
    <property type="entry name" value="Glutathione_peroxidase"/>
</dbReference>
<dbReference type="Gene3D" id="3.40.30.10">
    <property type="entry name" value="Glutaredoxin"/>
    <property type="match status" value="1"/>
</dbReference>
<dbReference type="GO" id="GO:0004601">
    <property type="term" value="F:peroxidase activity"/>
    <property type="evidence" value="ECO:0007669"/>
    <property type="project" value="UniProtKB-KW"/>
</dbReference>
<dbReference type="PIRSF" id="PIRSF000303">
    <property type="entry name" value="Glutathion_perox"/>
    <property type="match status" value="1"/>
</dbReference>
<proteinExistence type="inferred from homology"/>